<evidence type="ECO:0000256" key="1">
    <source>
        <dbReference type="SAM" id="Phobius"/>
    </source>
</evidence>
<sequence length="126" mass="13202">MLRRLGYFYGGAFITGGVLGFVPGVTVDDMFLGIFMVNPLHSAMHAASGVIFLLASTLGAGAARLWFQIFGAVYAALAAMGFWVGNGMILNCITNNWNDSWGHAGLALSMLVIGFATAKPAALARA</sequence>
<keyword evidence="1" id="KW-0472">Membrane</keyword>
<name>A0A1M7UF86_9BRAD</name>
<proteinExistence type="predicted"/>
<organism evidence="2 3">
    <name type="scientific">Bradyrhizobium erythrophlei</name>
    <dbReference type="NCBI Taxonomy" id="1437360"/>
    <lineage>
        <taxon>Bacteria</taxon>
        <taxon>Pseudomonadati</taxon>
        <taxon>Pseudomonadota</taxon>
        <taxon>Alphaproteobacteria</taxon>
        <taxon>Hyphomicrobiales</taxon>
        <taxon>Nitrobacteraceae</taxon>
        <taxon>Bradyrhizobium</taxon>
    </lineage>
</organism>
<feature type="transmembrane region" description="Helical" evidence="1">
    <location>
        <begin position="65"/>
        <end position="84"/>
    </location>
</feature>
<feature type="transmembrane region" description="Helical" evidence="1">
    <location>
        <begin position="7"/>
        <end position="25"/>
    </location>
</feature>
<feature type="transmembrane region" description="Helical" evidence="1">
    <location>
        <begin position="104"/>
        <end position="124"/>
    </location>
</feature>
<accession>A0A1M7UF86</accession>
<dbReference type="RefSeq" id="WP_072821503.1">
    <property type="nucleotide sequence ID" value="NZ_LT670849.1"/>
</dbReference>
<dbReference type="EMBL" id="LT670849">
    <property type="protein sequence ID" value="SHN81517.1"/>
    <property type="molecule type" value="Genomic_DNA"/>
</dbReference>
<evidence type="ECO:0008006" key="4">
    <source>
        <dbReference type="Google" id="ProtNLM"/>
    </source>
</evidence>
<keyword evidence="3" id="KW-1185">Reference proteome</keyword>
<feature type="transmembrane region" description="Helical" evidence="1">
    <location>
        <begin position="31"/>
        <end position="53"/>
    </location>
</feature>
<dbReference type="Pfam" id="PF14325">
    <property type="entry name" value="DUF4383"/>
    <property type="match status" value="1"/>
</dbReference>
<protein>
    <recommendedName>
        <fullName evidence="4">DUF4383 domain-containing protein</fullName>
    </recommendedName>
</protein>
<dbReference type="OrthoDB" id="572373at2"/>
<dbReference type="Proteomes" id="UP000184096">
    <property type="component" value="Chromosome I"/>
</dbReference>
<reference evidence="3" key="1">
    <citation type="submission" date="2016-11" db="EMBL/GenBank/DDBJ databases">
        <authorList>
            <person name="Varghese N."/>
            <person name="Submissions S."/>
        </authorList>
    </citation>
    <scope>NUCLEOTIDE SEQUENCE [LARGE SCALE GENOMIC DNA]</scope>
    <source>
        <strain evidence="3">GAS401</strain>
    </source>
</reference>
<keyword evidence="1" id="KW-0812">Transmembrane</keyword>
<evidence type="ECO:0000313" key="3">
    <source>
        <dbReference type="Proteomes" id="UP000184096"/>
    </source>
</evidence>
<dbReference type="AlphaFoldDB" id="A0A1M7UF86"/>
<keyword evidence="1" id="KW-1133">Transmembrane helix</keyword>
<evidence type="ECO:0000313" key="2">
    <source>
        <dbReference type="EMBL" id="SHN81517.1"/>
    </source>
</evidence>
<gene>
    <name evidence="2" type="ORF">SAMN05444170_4750</name>
</gene>